<keyword evidence="1" id="KW-1003">Cell membrane</keyword>
<accession>A0A094VX67</accession>
<keyword evidence="2" id="KW-0732">Signal</keyword>
<dbReference type="PROSITE" id="PS51257">
    <property type="entry name" value="PROKAR_LIPOPROTEIN"/>
    <property type="match status" value="1"/>
</dbReference>
<organism evidence="6 7">
    <name type="scientific">Proteus vulgaris</name>
    <dbReference type="NCBI Taxonomy" id="585"/>
    <lineage>
        <taxon>Bacteria</taxon>
        <taxon>Pseudomonadati</taxon>
        <taxon>Pseudomonadota</taxon>
        <taxon>Gammaproteobacteria</taxon>
        <taxon>Enterobacterales</taxon>
        <taxon>Morganellaceae</taxon>
        <taxon>Proteus</taxon>
    </lineage>
</organism>
<evidence type="ECO:0000256" key="3">
    <source>
        <dbReference type="ARBA" id="ARBA00023136"/>
    </source>
</evidence>
<keyword evidence="4" id="KW-0564">Palmitate</keyword>
<dbReference type="Proteomes" id="UP000254331">
    <property type="component" value="Unassembled WGS sequence"/>
</dbReference>
<evidence type="ECO:0000256" key="1">
    <source>
        <dbReference type="ARBA" id="ARBA00022475"/>
    </source>
</evidence>
<dbReference type="RefSeq" id="WP_036935606.1">
    <property type="nucleotide sequence ID" value="NZ_CABMNT010000001.1"/>
</dbReference>
<keyword evidence="5 6" id="KW-0449">Lipoprotein</keyword>
<dbReference type="GeneID" id="57333458"/>
<evidence type="ECO:0000256" key="4">
    <source>
        <dbReference type="ARBA" id="ARBA00023139"/>
    </source>
</evidence>
<dbReference type="PANTHER" id="PTHR37011">
    <property type="entry name" value="POT FAMILY PEPTIDE TRANSPORT PROTEIN-RELATED"/>
    <property type="match status" value="1"/>
</dbReference>
<dbReference type="Pfam" id="PF06004">
    <property type="entry name" value="DUF903"/>
    <property type="match status" value="1"/>
</dbReference>
<dbReference type="Gene3D" id="2.30.30.100">
    <property type="match status" value="1"/>
</dbReference>
<gene>
    <name evidence="6" type="primary">ygdR</name>
    <name evidence="6" type="ORF">NCTC10376_03141</name>
</gene>
<evidence type="ECO:0000256" key="2">
    <source>
        <dbReference type="ARBA" id="ARBA00022729"/>
    </source>
</evidence>
<proteinExistence type="predicted"/>
<evidence type="ECO:0000313" key="6">
    <source>
        <dbReference type="EMBL" id="SUC17207.1"/>
    </source>
</evidence>
<name>A0A094VX67_PROVU</name>
<evidence type="ECO:0000313" key="7">
    <source>
        <dbReference type="Proteomes" id="UP000254331"/>
    </source>
</evidence>
<dbReference type="SUPFAM" id="SSF50182">
    <property type="entry name" value="Sm-like ribonucleoproteins"/>
    <property type="match status" value="1"/>
</dbReference>
<dbReference type="NCBIfam" id="NF033216">
    <property type="entry name" value="lipo_YgdI_YgdR"/>
    <property type="match status" value="1"/>
</dbReference>
<keyword evidence="3" id="KW-0472">Membrane</keyword>
<dbReference type="InterPro" id="IPR047807">
    <property type="entry name" value="YgdI/YgdR-like_SH3-like"/>
</dbReference>
<dbReference type="HOGENOM" id="CLU_182841_0_1_6"/>
<sequence>MKLKSIFSVIAISTSILLVAGCSSPQKIETVNGETILTTDKPQEDEATGLITYKDSETGQIKQINRDQIRRMVELDD</sequence>
<dbReference type="OrthoDB" id="6520455at2"/>
<dbReference type="InterPro" id="IPR010920">
    <property type="entry name" value="LSM_dom_sf"/>
</dbReference>
<reference evidence="6 7" key="1">
    <citation type="submission" date="2018-06" db="EMBL/GenBank/DDBJ databases">
        <authorList>
            <consortium name="Pathogen Informatics"/>
            <person name="Doyle S."/>
        </authorList>
    </citation>
    <scope>NUCLEOTIDE SEQUENCE [LARGE SCALE GENOMIC DNA]</scope>
    <source>
        <strain evidence="6 7">NCTC10376</strain>
    </source>
</reference>
<dbReference type="InterPro" id="IPR010305">
    <property type="entry name" value="YgdI/YgdR-like"/>
</dbReference>
<dbReference type="KEGG" id="pvg:CRN77_10215"/>
<evidence type="ECO:0000256" key="5">
    <source>
        <dbReference type="ARBA" id="ARBA00023288"/>
    </source>
</evidence>
<protein>
    <submittedName>
        <fullName evidence="6">Lipoprotein</fullName>
    </submittedName>
</protein>
<dbReference type="PANTHER" id="PTHR37011:SF2">
    <property type="entry name" value="LIPOPROTEIN"/>
    <property type="match status" value="1"/>
</dbReference>
<dbReference type="AlphaFoldDB" id="A0A094VX67"/>
<dbReference type="EMBL" id="UGTW01000001">
    <property type="protein sequence ID" value="SUC17207.1"/>
    <property type="molecule type" value="Genomic_DNA"/>
</dbReference>